<feature type="transmembrane region" description="Helical" evidence="9">
    <location>
        <begin position="54"/>
        <end position="74"/>
    </location>
</feature>
<evidence type="ECO:0000256" key="1">
    <source>
        <dbReference type="ARBA" id="ARBA00004651"/>
    </source>
</evidence>
<sequence length="397" mass="43155">MHYKWYPQVRARDVHRTPKPRLGGIAMFIGFLVALAVASQISWFDIVYASPTRVLGVIGAAALIVIVGVIDDFVDLDWMVKLAAQMVAGLVLAFSGVAITSLPIGGITVASQWMSIAFTVLAVVLVMNAVNFIDGLDGLVAGIAIIGNGVFLVYTFFLSESMQTSRFSLAALISAIVVGICVGFLPWNWNPSKMFMGDGGALLVGLLMATSTIAVTGEVDPSLISKDALFPAFLPLVLPFAVLIVPLVDFTLAIVRRLSAGKSPFSADRKHLHHRLLDMGHTQRRAVLLFYGWAIVIGVGALLTFTIQPIWIAVLFVTLGMIICTVFTVAPLSQRKRLETQAQRSPYGDDDDQFDPLDRLGLEQSDKVRANHPAPVALGKRIRKLTQRPPRPPKEEQ</sequence>
<feature type="transmembrane region" description="Helical" evidence="9">
    <location>
        <begin position="113"/>
        <end position="132"/>
    </location>
</feature>
<keyword evidence="5 9" id="KW-1133">Transmembrane helix</keyword>
<feature type="compositionally biased region" description="Basic and acidic residues" evidence="8">
    <location>
        <begin position="356"/>
        <end position="369"/>
    </location>
</feature>
<evidence type="ECO:0000256" key="4">
    <source>
        <dbReference type="ARBA" id="ARBA00022692"/>
    </source>
</evidence>
<feature type="transmembrane region" description="Helical" evidence="9">
    <location>
        <begin position="286"/>
        <end position="304"/>
    </location>
</feature>
<dbReference type="GO" id="GO:0046872">
    <property type="term" value="F:metal ion binding"/>
    <property type="evidence" value="ECO:0007669"/>
    <property type="project" value="UniProtKB-KW"/>
</dbReference>
<comment type="caution">
    <text evidence="10">The sequence shown here is derived from an EMBL/GenBank/DDBJ whole genome shotgun (WGS) entry which is preliminary data.</text>
</comment>
<comment type="subcellular location">
    <subcellularLocation>
        <location evidence="1">Cell membrane</location>
        <topology evidence="1">Multi-pass membrane protein</topology>
    </subcellularLocation>
</comment>
<keyword evidence="7" id="KW-0460">Magnesium</keyword>
<dbReference type="CDD" id="cd06853">
    <property type="entry name" value="GT_WecA_like"/>
    <property type="match status" value="1"/>
</dbReference>
<organism evidence="10 11">
    <name type="scientific">Gulosibacter chungangensis</name>
    <dbReference type="NCBI Taxonomy" id="979746"/>
    <lineage>
        <taxon>Bacteria</taxon>
        <taxon>Bacillati</taxon>
        <taxon>Actinomycetota</taxon>
        <taxon>Actinomycetes</taxon>
        <taxon>Micrococcales</taxon>
        <taxon>Microbacteriaceae</taxon>
        <taxon>Gulosibacter</taxon>
    </lineage>
</organism>
<dbReference type="Proteomes" id="UP000433493">
    <property type="component" value="Unassembled WGS sequence"/>
</dbReference>
<dbReference type="PROSITE" id="PS01348">
    <property type="entry name" value="MRAY_2"/>
    <property type="match status" value="1"/>
</dbReference>
<keyword evidence="11" id="KW-1185">Reference proteome</keyword>
<dbReference type="Pfam" id="PF00953">
    <property type="entry name" value="Glycos_transf_4"/>
    <property type="match status" value="1"/>
</dbReference>
<evidence type="ECO:0000313" key="10">
    <source>
        <dbReference type="EMBL" id="KAB1643683.1"/>
    </source>
</evidence>
<feature type="transmembrane region" description="Helical" evidence="9">
    <location>
        <begin position="139"/>
        <end position="157"/>
    </location>
</feature>
<keyword evidence="3 10" id="KW-0808">Transferase</keyword>
<dbReference type="GO" id="GO:0009103">
    <property type="term" value="P:lipopolysaccharide biosynthetic process"/>
    <property type="evidence" value="ECO:0007669"/>
    <property type="project" value="TreeGrafter"/>
</dbReference>
<dbReference type="PANTHER" id="PTHR22926">
    <property type="entry name" value="PHOSPHO-N-ACETYLMURAMOYL-PENTAPEPTIDE-TRANSFERASE"/>
    <property type="match status" value="1"/>
</dbReference>
<dbReference type="AlphaFoldDB" id="A0A7J5BC14"/>
<dbReference type="InterPro" id="IPR018480">
    <property type="entry name" value="PNAcMuramoyl-5peptid_Trfase_CS"/>
</dbReference>
<keyword evidence="2" id="KW-1003">Cell membrane</keyword>
<dbReference type="GO" id="GO:0044038">
    <property type="term" value="P:cell wall macromolecule biosynthetic process"/>
    <property type="evidence" value="ECO:0007669"/>
    <property type="project" value="TreeGrafter"/>
</dbReference>
<evidence type="ECO:0000256" key="9">
    <source>
        <dbReference type="SAM" id="Phobius"/>
    </source>
</evidence>
<gene>
    <name evidence="10" type="ORF">F8O05_06790</name>
</gene>
<dbReference type="PANTHER" id="PTHR22926:SF3">
    <property type="entry name" value="UNDECAPRENYL-PHOSPHATE ALPHA-N-ACETYLGLUCOSAMINYL 1-PHOSPHATE TRANSFERASE"/>
    <property type="match status" value="1"/>
</dbReference>
<feature type="transmembrane region" description="Helical" evidence="9">
    <location>
        <begin position="229"/>
        <end position="255"/>
    </location>
</feature>
<proteinExistence type="predicted"/>
<dbReference type="GO" id="GO:0016780">
    <property type="term" value="F:phosphotransferase activity, for other substituted phosphate groups"/>
    <property type="evidence" value="ECO:0007669"/>
    <property type="project" value="InterPro"/>
</dbReference>
<feature type="transmembrane region" description="Helical" evidence="9">
    <location>
        <begin position="86"/>
        <end position="107"/>
    </location>
</feature>
<feature type="binding site" evidence="7">
    <location>
        <position position="198"/>
    </location>
    <ligand>
        <name>Mg(2+)</name>
        <dbReference type="ChEBI" id="CHEBI:18420"/>
    </ligand>
</feature>
<evidence type="ECO:0000256" key="3">
    <source>
        <dbReference type="ARBA" id="ARBA00022679"/>
    </source>
</evidence>
<dbReference type="EMBL" id="WBKB01000003">
    <property type="protein sequence ID" value="KAB1643683.1"/>
    <property type="molecule type" value="Genomic_DNA"/>
</dbReference>
<feature type="transmembrane region" description="Helical" evidence="9">
    <location>
        <begin position="21"/>
        <end position="42"/>
    </location>
</feature>
<keyword evidence="4 9" id="KW-0812">Transmembrane</keyword>
<feature type="binding site" evidence="7">
    <location>
        <position position="131"/>
    </location>
    <ligand>
        <name>Mg(2+)</name>
        <dbReference type="ChEBI" id="CHEBI:18420"/>
    </ligand>
</feature>
<evidence type="ECO:0000256" key="5">
    <source>
        <dbReference type="ARBA" id="ARBA00022989"/>
    </source>
</evidence>
<evidence type="ECO:0000256" key="7">
    <source>
        <dbReference type="PIRSR" id="PIRSR600715-1"/>
    </source>
</evidence>
<feature type="transmembrane region" description="Helical" evidence="9">
    <location>
        <begin position="310"/>
        <end position="332"/>
    </location>
</feature>
<reference evidence="10 11" key="1">
    <citation type="submission" date="2019-09" db="EMBL/GenBank/DDBJ databases">
        <title>Phylogeny of genus Pseudoclavibacter and closely related genus.</title>
        <authorList>
            <person name="Li Y."/>
        </authorList>
    </citation>
    <scope>NUCLEOTIDE SEQUENCE [LARGE SCALE GENOMIC DNA]</scope>
    <source>
        <strain evidence="10 11">KCTC 13959</strain>
    </source>
</reference>
<evidence type="ECO:0000256" key="6">
    <source>
        <dbReference type="ARBA" id="ARBA00023136"/>
    </source>
</evidence>
<feature type="transmembrane region" description="Helical" evidence="9">
    <location>
        <begin position="199"/>
        <end position="217"/>
    </location>
</feature>
<feature type="transmembrane region" description="Helical" evidence="9">
    <location>
        <begin position="169"/>
        <end position="187"/>
    </location>
</feature>
<dbReference type="GO" id="GO:0071555">
    <property type="term" value="P:cell wall organization"/>
    <property type="evidence" value="ECO:0007669"/>
    <property type="project" value="TreeGrafter"/>
</dbReference>
<keyword evidence="6 9" id="KW-0472">Membrane</keyword>
<keyword evidence="7" id="KW-0479">Metal-binding</keyword>
<evidence type="ECO:0000313" key="11">
    <source>
        <dbReference type="Proteomes" id="UP000433493"/>
    </source>
</evidence>
<evidence type="ECO:0000256" key="2">
    <source>
        <dbReference type="ARBA" id="ARBA00022475"/>
    </source>
</evidence>
<name>A0A7J5BC14_9MICO</name>
<dbReference type="GO" id="GO:0005886">
    <property type="term" value="C:plasma membrane"/>
    <property type="evidence" value="ECO:0007669"/>
    <property type="project" value="UniProtKB-SubCell"/>
</dbReference>
<evidence type="ECO:0000256" key="8">
    <source>
        <dbReference type="SAM" id="MobiDB-lite"/>
    </source>
</evidence>
<accession>A0A7J5BC14</accession>
<feature type="region of interest" description="Disordered" evidence="8">
    <location>
        <begin position="340"/>
        <end position="397"/>
    </location>
</feature>
<protein>
    <submittedName>
        <fullName evidence="10">Undecaprenyl/decaprenyl-phosphate alpha-N-acetylglucosaminyl 1-phosphate transferase</fullName>
    </submittedName>
</protein>
<dbReference type="InterPro" id="IPR000715">
    <property type="entry name" value="Glycosyl_transferase_4"/>
</dbReference>
<comment type="cofactor">
    <cofactor evidence="7">
        <name>Mg(2+)</name>
        <dbReference type="ChEBI" id="CHEBI:18420"/>
    </cofactor>
</comment>
<dbReference type="OrthoDB" id="9783652at2"/>